<feature type="compositionally biased region" description="Polar residues" evidence="1">
    <location>
        <begin position="310"/>
        <end position="323"/>
    </location>
</feature>
<dbReference type="GO" id="GO:0030687">
    <property type="term" value="C:preribosome, large subunit precursor"/>
    <property type="evidence" value="ECO:0007669"/>
    <property type="project" value="TreeGrafter"/>
</dbReference>
<dbReference type="VEuPathDB" id="ToxoDB:cyc_02681"/>
<dbReference type="EMBL" id="JROU02000471">
    <property type="protein sequence ID" value="OEH79154.1"/>
    <property type="molecule type" value="Genomic_DNA"/>
</dbReference>
<keyword evidence="4" id="KW-1185">Reference proteome</keyword>
<evidence type="ECO:0000313" key="4">
    <source>
        <dbReference type="Proteomes" id="UP000095192"/>
    </source>
</evidence>
<comment type="caution">
    <text evidence="3">The sequence shown here is derived from an EMBL/GenBank/DDBJ whole genome shotgun (WGS) entry which is preliminary data.</text>
</comment>
<feature type="compositionally biased region" description="Basic and acidic residues" evidence="1">
    <location>
        <begin position="236"/>
        <end position="245"/>
    </location>
</feature>
<gene>
    <name evidence="3" type="ORF">cyc_02681</name>
</gene>
<dbReference type="InterPro" id="IPR045112">
    <property type="entry name" value="PPAN-like"/>
</dbReference>
<feature type="compositionally biased region" description="Polar residues" evidence="1">
    <location>
        <begin position="340"/>
        <end position="349"/>
    </location>
</feature>
<dbReference type="GO" id="GO:0019843">
    <property type="term" value="F:rRNA binding"/>
    <property type="evidence" value="ECO:0007669"/>
    <property type="project" value="InterPro"/>
</dbReference>
<name>A0A1D3D6S3_9EIME</name>
<dbReference type="InterPro" id="IPR007109">
    <property type="entry name" value="Brix"/>
</dbReference>
<sequence>MPRRRVAKKKQRQSASAASGSVGSDNSASEGQEGAPASIVVRRGRLDASCRLLVRDWRQVMGPRVAAKLRESRRNKRKDFVSVAGCLGVSHFQTLTQTDNGVYLRVAKLPRGPTVTFQMSEALNLTSSMLRSLFAPVDVRTAKAAKLTAGVETVLRASAGGAVQKQLLKQLQQQQTDACDLLLASEQQRQQSQQHQVPLDPAVCSSRISKGKLRVLKKKEQLLKAKREEERQKLLQLLQRKEPKKAAAAAGAGTDDPEDKKSSSSSTRKREERSNDDVYEEEPSSSEPEEAVQPKKRAKFNPFTFKQRKSATAASMQQDQQEVQAGKKQQRHTERALTGQIATKVSQPGSGSGGATLKPATAGPKSSTKWRGSNKNRAERDAAGQRA</sequence>
<dbReference type="PROSITE" id="PS50833">
    <property type="entry name" value="BRIX"/>
    <property type="match status" value="1"/>
</dbReference>
<proteinExistence type="predicted"/>
<dbReference type="GO" id="GO:0000027">
    <property type="term" value="P:ribosomal large subunit assembly"/>
    <property type="evidence" value="ECO:0007669"/>
    <property type="project" value="TreeGrafter"/>
</dbReference>
<evidence type="ECO:0000259" key="2">
    <source>
        <dbReference type="PROSITE" id="PS50833"/>
    </source>
</evidence>
<evidence type="ECO:0000313" key="3">
    <source>
        <dbReference type="EMBL" id="OEH79154.1"/>
    </source>
</evidence>
<dbReference type="GO" id="GO:0006364">
    <property type="term" value="P:rRNA processing"/>
    <property type="evidence" value="ECO:0007669"/>
    <property type="project" value="InterPro"/>
</dbReference>
<dbReference type="AlphaFoldDB" id="A0A1D3D6S3"/>
<feature type="region of interest" description="Disordered" evidence="1">
    <location>
        <begin position="1"/>
        <end position="36"/>
    </location>
</feature>
<dbReference type="Pfam" id="PF04427">
    <property type="entry name" value="Brix"/>
    <property type="match status" value="1"/>
</dbReference>
<dbReference type="VEuPathDB" id="ToxoDB:LOC34619504"/>
<protein>
    <submittedName>
        <fullName evidence="3">Ribosome biogenesis protein</fullName>
    </submittedName>
</protein>
<feature type="compositionally biased region" description="Polar residues" evidence="1">
    <location>
        <begin position="364"/>
        <end position="375"/>
    </location>
</feature>
<dbReference type="Proteomes" id="UP000095192">
    <property type="component" value="Unassembled WGS sequence"/>
</dbReference>
<evidence type="ECO:0000256" key="1">
    <source>
        <dbReference type="SAM" id="MobiDB-lite"/>
    </source>
</evidence>
<feature type="region of interest" description="Disordered" evidence="1">
    <location>
        <begin position="236"/>
        <end position="387"/>
    </location>
</feature>
<feature type="compositionally biased region" description="Low complexity" evidence="1">
    <location>
        <begin position="14"/>
        <end position="29"/>
    </location>
</feature>
<accession>A0A1D3D6S3</accession>
<dbReference type="InParanoid" id="A0A1D3D6S3"/>
<reference evidence="3 4" key="1">
    <citation type="journal article" date="2016" name="BMC Genomics">
        <title>Comparative genomics reveals Cyclospora cayetanensis possesses coccidia-like metabolism and invasion components but unique surface antigens.</title>
        <authorList>
            <person name="Liu S."/>
            <person name="Wang L."/>
            <person name="Zheng H."/>
            <person name="Xu Z."/>
            <person name="Roellig D.M."/>
            <person name="Li N."/>
            <person name="Frace M.A."/>
            <person name="Tang K."/>
            <person name="Arrowood M.J."/>
            <person name="Moss D.M."/>
            <person name="Zhang L."/>
            <person name="Feng Y."/>
            <person name="Xiao L."/>
        </authorList>
    </citation>
    <scope>NUCLEOTIDE SEQUENCE [LARGE SCALE GENOMIC DNA]</scope>
    <source>
        <strain evidence="3 4">CHN_HEN01</strain>
    </source>
</reference>
<feature type="domain" description="Brix" evidence="2">
    <location>
        <begin position="36"/>
        <end position="119"/>
    </location>
</feature>
<feature type="compositionally biased region" description="Basic and acidic residues" evidence="1">
    <location>
        <begin position="376"/>
        <end position="387"/>
    </location>
</feature>
<organism evidence="3 4">
    <name type="scientific">Cyclospora cayetanensis</name>
    <dbReference type="NCBI Taxonomy" id="88456"/>
    <lineage>
        <taxon>Eukaryota</taxon>
        <taxon>Sar</taxon>
        <taxon>Alveolata</taxon>
        <taxon>Apicomplexa</taxon>
        <taxon>Conoidasida</taxon>
        <taxon>Coccidia</taxon>
        <taxon>Eucoccidiorida</taxon>
        <taxon>Eimeriorina</taxon>
        <taxon>Eimeriidae</taxon>
        <taxon>Cyclospora</taxon>
    </lineage>
</organism>
<feature type="compositionally biased region" description="Acidic residues" evidence="1">
    <location>
        <begin position="277"/>
        <end position="290"/>
    </location>
</feature>
<feature type="compositionally biased region" description="Basic and acidic residues" evidence="1">
    <location>
        <begin position="258"/>
        <end position="276"/>
    </location>
</feature>
<feature type="compositionally biased region" description="Basic residues" evidence="1">
    <location>
        <begin position="1"/>
        <end position="12"/>
    </location>
</feature>
<dbReference type="PANTHER" id="PTHR12661">
    <property type="entry name" value="PETER PAN-RELATED"/>
    <property type="match status" value="1"/>
</dbReference>
<dbReference type="PANTHER" id="PTHR12661:SF5">
    <property type="entry name" value="SUPPRESSOR OF SWI4 1 HOMOLOG"/>
    <property type="match status" value="1"/>
</dbReference>